<name>A0A1F5R4Q6_9BACT</name>
<dbReference type="AlphaFoldDB" id="A0A1F5R4Q6"/>
<evidence type="ECO:0000313" key="2">
    <source>
        <dbReference type="Proteomes" id="UP000177230"/>
    </source>
</evidence>
<accession>A0A1F5R4Q6</accession>
<dbReference type="Gene3D" id="1.10.150.20">
    <property type="entry name" value="5' to 3' exonuclease, C-terminal subdomain"/>
    <property type="match status" value="1"/>
</dbReference>
<proteinExistence type="predicted"/>
<dbReference type="EMBL" id="MFFM01000042">
    <property type="protein sequence ID" value="OGF09369.1"/>
    <property type="molecule type" value="Genomic_DNA"/>
</dbReference>
<reference evidence="1 2" key="1">
    <citation type="journal article" date="2016" name="Nat. Commun.">
        <title>Thousands of microbial genomes shed light on interconnected biogeochemical processes in an aquifer system.</title>
        <authorList>
            <person name="Anantharaman K."/>
            <person name="Brown C.T."/>
            <person name="Hug L.A."/>
            <person name="Sharon I."/>
            <person name="Castelle C.J."/>
            <person name="Probst A.J."/>
            <person name="Thomas B.C."/>
            <person name="Singh A."/>
            <person name="Wilkins M.J."/>
            <person name="Karaoz U."/>
            <person name="Brodie E.L."/>
            <person name="Williams K.H."/>
            <person name="Hubbard S.S."/>
            <person name="Banfield J.F."/>
        </authorList>
    </citation>
    <scope>NUCLEOTIDE SEQUENCE [LARGE SCALE GENOMIC DNA]</scope>
</reference>
<sequence>MKDLKSIPGVGPSIAQDLHQLGIRKVSDLKGRDPERLYLQSCHQAGKQLDRCLLYVYRCAVQYASAGKHDPKLLKWWNWKDGIVDNKKRG</sequence>
<evidence type="ECO:0000313" key="1">
    <source>
        <dbReference type="EMBL" id="OGF09369.1"/>
    </source>
</evidence>
<dbReference type="InterPro" id="IPR021725">
    <property type="entry name" value="Cdd1"/>
</dbReference>
<organism evidence="1 2">
    <name type="scientific">Candidatus Edwardsbacteria bacterium GWF2_54_11</name>
    <dbReference type="NCBI Taxonomy" id="1817851"/>
    <lineage>
        <taxon>Bacteria</taxon>
        <taxon>Candidatus Edwardsiibacteriota</taxon>
    </lineage>
</organism>
<protein>
    <submittedName>
        <fullName evidence="1">Pathogenicity locus</fullName>
    </submittedName>
</protein>
<dbReference type="Proteomes" id="UP000177230">
    <property type="component" value="Unassembled WGS sequence"/>
</dbReference>
<gene>
    <name evidence="1" type="ORF">A2024_08655</name>
</gene>
<dbReference type="Pfam" id="PF11731">
    <property type="entry name" value="Cdd1"/>
    <property type="match status" value="1"/>
</dbReference>
<comment type="caution">
    <text evidence="1">The sequence shown here is derived from an EMBL/GenBank/DDBJ whole genome shotgun (WGS) entry which is preliminary data.</text>
</comment>